<evidence type="ECO:0000313" key="4">
    <source>
        <dbReference type="Proteomes" id="UP001321492"/>
    </source>
</evidence>
<evidence type="ECO:0000256" key="2">
    <source>
        <dbReference type="SAM" id="SignalP"/>
    </source>
</evidence>
<dbReference type="PROSITE" id="PS51318">
    <property type="entry name" value="TAT"/>
    <property type="match status" value="1"/>
</dbReference>
<dbReference type="Proteomes" id="UP001321492">
    <property type="component" value="Unassembled WGS sequence"/>
</dbReference>
<feature type="region of interest" description="Disordered" evidence="1">
    <location>
        <begin position="102"/>
        <end position="144"/>
    </location>
</feature>
<dbReference type="InterPro" id="IPR006311">
    <property type="entry name" value="TAT_signal"/>
</dbReference>
<accession>A0ABT7ACT1</accession>
<gene>
    <name evidence="3" type="ORF">QNA08_02890</name>
</gene>
<dbReference type="RefSeq" id="WP_283739156.1">
    <property type="nucleotide sequence ID" value="NZ_JASJEV010000001.1"/>
</dbReference>
<proteinExistence type="predicted"/>
<keyword evidence="2" id="KW-0732">Signal</keyword>
<evidence type="ECO:0000313" key="3">
    <source>
        <dbReference type="EMBL" id="MDJ1157185.1"/>
    </source>
</evidence>
<evidence type="ECO:0000256" key="1">
    <source>
        <dbReference type="SAM" id="MobiDB-lite"/>
    </source>
</evidence>
<feature type="compositionally biased region" description="Basic and acidic residues" evidence="1">
    <location>
        <begin position="133"/>
        <end position="144"/>
    </location>
</feature>
<protein>
    <recommendedName>
        <fullName evidence="5">Transmembrane protein</fullName>
    </recommendedName>
</protein>
<dbReference type="EMBL" id="JASJEV010000001">
    <property type="protein sequence ID" value="MDJ1157185.1"/>
    <property type="molecule type" value="Genomic_DNA"/>
</dbReference>
<evidence type="ECO:0008006" key="5">
    <source>
        <dbReference type="Google" id="ProtNLM"/>
    </source>
</evidence>
<comment type="caution">
    <text evidence="3">The sequence shown here is derived from an EMBL/GenBank/DDBJ whole genome shotgun (WGS) entry which is preliminary data.</text>
</comment>
<sequence>MIMSTLSLRPISRRLAILATASALAAGSAGGAQAASLPVVRGAAIAGEAPIVEVRGGRKGAAIAAGIALGLLGAAAAAAAADDDDEHDRLYGRVRVHRYGEPRVIDEDDGEPSPVYRRRAYRDNRQPAPYGYEADREEGHFREW</sequence>
<name>A0ABT7ACT1_9HYPH</name>
<keyword evidence="4" id="KW-1185">Reference proteome</keyword>
<feature type="chain" id="PRO_5046508734" description="Transmembrane protein" evidence="2">
    <location>
        <begin position="26"/>
        <end position="144"/>
    </location>
</feature>
<organism evidence="3 4">
    <name type="scientific">Chelatococcus albus</name>
    <dbReference type="NCBI Taxonomy" id="3047466"/>
    <lineage>
        <taxon>Bacteria</taxon>
        <taxon>Pseudomonadati</taxon>
        <taxon>Pseudomonadota</taxon>
        <taxon>Alphaproteobacteria</taxon>
        <taxon>Hyphomicrobiales</taxon>
        <taxon>Chelatococcaceae</taxon>
        <taxon>Chelatococcus</taxon>
    </lineage>
</organism>
<feature type="signal peptide" evidence="2">
    <location>
        <begin position="1"/>
        <end position="25"/>
    </location>
</feature>
<reference evidence="3 4" key="1">
    <citation type="submission" date="2023-05" db="EMBL/GenBank/DDBJ databases">
        <title>Chelatococcus sp. nov., a moderately thermophilic bacterium isolated from hot spring microbial mat.</title>
        <authorList>
            <person name="Hu C.-J."/>
            <person name="Li W.-J."/>
        </authorList>
    </citation>
    <scope>NUCLEOTIDE SEQUENCE [LARGE SCALE GENOMIC DNA]</scope>
    <source>
        <strain evidence="3 4">SYSU G07232</strain>
    </source>
</reference>